<dbReference type="InterPro" id="IPR011051">
    <property type="entry name" value="RmlC_Cupin_sf"/>
</dbReference>
<dbReference type="Gene3D" id="2.60.120.10">
    <property type="entry name" value="Jelly Rolls"/>
    <property type="match status" value="1"/>
</dbReference>
<dbReference type="CDD" id="cd02233">
    <property type="entry name" value="cupin_HNL-like"/>
    <property type="match status" value="1"/>
</dbReference>
<feature type="signal peptide" evidence="1">
    <location>
        <begin position="1"/>
        <end position="23"/>
    </location>
</feature>
<dbReference type="AlphaFoldDB" id="A0A1Y4ILU1"/>
<dbReference type="EMBL" id="NFJX01000004">
    <property type="protein sequence ID" value="OUP20466.1"/>
    <property type="molecule type" value="Genomic_DNA"/>
</dbReference>
<dbReference type="SUPFAM" id="SSF51182">
    <property type="entry name" value="RmlC-like cupins"/>
    <property type="match status" value="1"/>
</dbReference>
<organism evidence="3 4">
    <name type="scientific">Parabacteroides distasonis</name>
    <dbReference type="NCBI Taxonomy" id="823"/>
    <lineage>
        <taxon>Bacteria</taxon>
        <taxon>Pseudomonadati</taxon>
        <taxon>Bacteroidota</taxon>
        <taxon>Bacteroidia</taxon>
        <taxon>Bacteroidales</taxon>
        <taxon>Tannerellaceae</taxon>
        <taxon>Parabacteroides</taxon>
    </lineage>
</organism>
<dbReference type="RefSeq" id="WP_087343204.1">
    <property type="nucleotide sequence ID" value="NZ_NFJX01000004.1"/>
</dbReference>
<accession>A0A1Y4ILU1</accession>
<reference evidence="4" key="1">
    <citation type="submission" date="2017-04" db="EMBL/GenBank/DDBJ databases">
        <title>Function of individual gut microbiota members based on whole genome sequencing of pure cultures obtained from chicken caecum.</title>
        <authorList>
            <person name="Medvecky M."/>
            <person name="Cejkova D."/>
            <person name="Polansky O."/>
            <person name="Karasova D."/>
            <person name="Kubasova T."/>
            <person name="Cizek A."/>
            <person name="Rychlik I."/>
        </authorList>
    </citation>
    <scope>NUCLEOTIDE SEQUENCE [LARGE SCALE GENOMIC DNA]</scope>
    <source>
        <strain evidence="4">An199</strain>
    </source>
</reference>
<evidence type="ECO:0000313" key="4">
    <source>
        <dbReference type="Proteomes" id="UP000195950"/>
    </source>
</evidence>
<comment type="caution">
    <text evidence="3">The sequence shown here is derived from an EMBL/GenBank/DDBJ whole genome shotgun (WGS) entry which is preliminary data.</text>
</comment>
<evidence type="ECO:0000313" key="3">
    <source>
        <dbReference type="EMBL" id="OUP20466.1"/>
    </source>
</evidence>
<feature type="chain" id="PRO_5012079450" evidence="1">
    <location>
        <begin position="24"/>
        <end position="383"/>
    </location>
</feature>
<dbReference type="InterPro" id="IPR029032">
    <property type="entry name" value="AhpD-like"/>
</dbReference>
<feature type="domain" description="Carboxymuconolactone decarboxylase-like" evidence="2">
    <location>
        <begin position="158"/>
        <end position="233"/>
    </location>
</feature>
<dbReference type="SUPFAM" id="SSF69118">
    <property type="entry name" value="AhpD-like"/>
    <property type="match status" value="1"/>
</dbReference>
<dbReference type="Gene3D" id="1.20.1290.10">
    <property type="entry name" value="AhpD-like"/>
    <property type="match status" value="1"/>
</dbReference>
<evidence type="ECO:0000259" key="2">
    <source>
        <dbReference type="Pfam" id="PF02627"/>
    </source>
</evidence>
<dbReference type="Pfam" id="PF02627">
    <property type="entry name" value="CMD"/>
    <property type="match status" value="2"/>
</dbReference>
<name>A0A1Y4ILU1_PARDI</name>
<evidence type="ECO:0000256" key="1">
    <source>
        <dbReference type="SAM" id="SignalP"/>
    </source>
</evidence>
<dbReference type="Proteomes" id="UP000195950">
    <property type="component" value="Unassembled WGS sequence"/>
</dbReference>
<dbReference type="InterPro" id="IPR003779">
    <property type="entry name" value="CMD-like"/>
</dbReference>
<dbReference type="PANTHER" id="PTHR43698">
    <property type="entry name" value="RIBD C-TERMINAL DOMAIN CONTAINING PROTEIN"/>
    <property type="match status" value="1"/>
</dbReference>
<dbReference type="GO" id="GO:0051920">
    <property type="term" value="F:peroxiredoxin activity"/>
    <property type="evidence" value="ECO:0007669"/>
    <property type="project" value="InterPro"/>
</dbReference>
<sequence>MNMRQNFLIRLFCLCLFPVFTMAQNTDNFRQPYPLGTKLPEASAKNFIGQAYIAPITVNRELNVPMSNVTFEPRCRNNWHYHKGGQILVASAGIGYYQEKGKPARRLYPGDIVEIAPDVIHWHGAAPDSWFAHVAVSCNPQTNEAVWLSPVEEKEYQEATSQAENVYAEANRVLEAREQAIVSIAAYTGKGDLAHLRQALVKGLESGMTVNEVNEVLIHAYAYCGFPRSLRAIQTFMQVIEERKSMGIKDVEGREASAIEDGGSRYERGRDILAEISGTSASVPKAGYAVFAPTIERFLKEHLFADLFERDLLTYRERELATVSVLAGVGGVEPMAYGHMSICLHLGITPEQLTALLNIVEINLGKKSSDPLRDVLGQLTDKK</sequence>
<dbReference type="InterPro" id="IPR047263">
    <property type="entry name" value="HNL-like_cupin"/>
</dbReference>
<dbReference type="InterPro" id="IPR014710">
    <property type="entry name" value="RmlC-like_jellyroll"/>
</dbReference>
<dbReference type="PANTHER" id="PTHR43698:SF1">
    <property type="entry name" value="BLL4564 PROTEIN"/>
    <property type="match status" value="1"/>
</dbReference>
<proteinExistence type="predicted"/>
<keyword evidence="1" id="KW-0732">Signal</keyword>
<protein>
    <submittedName>
        <fullName evidence="3">4-carboxymuconolactone decarboxylase</fullName>
    </submittedName>
</protein>
<gene>
    <name evidence="3" type="ORF">B5F32_05940</name>
</gene>
<feature type="domain" description="Carboxymuconolactone decarboxylase-like" evidence="2">
    <location>
        <begin position="293"/>
        <end position="362"/>
    </location>
</feature>